<name>A0ABY4HGP6_9BACI</name>
<keyword evidence="3" id="KW-1185">Reference proteome</keyword>
<dbReference type="Proteomes" id="UP000830326">
    <property type="component" value="Chromosome"/>
</dbReference>
<proteinExistence type="predicted"/>
<feature type="coiled-coil region" evidence="1">
    <location>
        <begin position="1"/>
        <end position="32"/>
    </location>
</feature>
<keyword evidence="1" id="KW-0175">Coiled coil</keyword>
<dbReference type="EMBL" id="CP095075">
    <property type="protein sequence ID" value="UOR13832.1"/>
    <property type="molecule type" value="Genomic_DNA"/>
</dbReference>
<evidence type="ECO:0000256" key="1">
    <source>
        <dbReference type="SAM" id="Coils"/>
    </source>
</evidence>
<protein>
    <submittedName>
        <fullName evidence="2">Uncharacterized protein</fullName>
    </submittedName>
</protein>
<evidence type="ECO:0000313" key="3">
    <source>
        <dbReference type="Proteomes" id="UP000830326"/>
    </source>
</evidence>
<sequence length="69" mass="8275">MENLERRINQSMVNLEQALTRLEKALSKDQSNSLIVDGTPHRFKITIYWKTLRRLLWLKVLKQELPKKL</sequence>
<accession>A0ABY4HGP6</accession>
<dbReference type="RefSeq" id="WP_245035714.1">
    <property type="nucleotide sequence ID" value="NZ_CP095075.1"/>
</dbReference>
<organism evidence="2 3">
    <name type="scientific">Halobacillus amylolyticus</name>
    <dbReference type="NCBI Taxonomy" id="2932259"/>
    <lineage>
        <taxon>Bacteria</taxon>
        <taxon>Bacillati</taxon>
        <taxon>Bacillota</taxon>
        <taxon>Bacilli</taxon>
        <taxon>Bacillales</taxon>
        <taxon>Bacillaceae</taxon>
        <taxon>Halobacillus</taxon>
    </lineage>
</organism>
<gene>
    <name evidence="2" type="ORF">MUO15_10520</name>
</gene>
<reference evidence="2" key="1">
    <citation type="submission" date="2022-04" db="EMBL/GenBank/DDBJ databases">
        <title>Halobacillus sp. isolated from saltern.</title>
        <authorList>
            <person name="Won M."/>
            <person name="Lee C.-M."/>
            <person name="Woen H.-Y."/>
            <person name="Kwon S.-W."/>
        </authorList>
    </citation>
    <scope>NUCLEOTIDE SEQUENCE</scope>
    <source>
        <strain evidence="2">SSHM10-5</strain>
    </source>
</reference>
<dbReference type="Gene3D" id="1.20.120.330">
    <property type="entry name" value="Nucleotidyltransferases domain 2"/>
    <property type="match status" value="1"/>
</dbReference>
<dbReference type="SUPFAM" id="SSF81593">
    <property type="entry name" value="Nucleotidyltransferase substrate binding subunit/domain"/>
    <property type="match status" value="1"/>
</dbReference>
<evidence type="ECO:0000313" key="2">
    <source>
        <dbReference type="EMBL" id="UOR13832.1"/>
    </source>
</evidence>